<dbReference type="CDD" id="cd08023">
    <property type="entry name" value="GH16_laminarinase_like"/>
    <property type="match status" value="1"/>
</dbReference>
<reference evidence="3" key="2">
    <citation type="submission" date="2021-04" db="EMBL/GenBank/DDBJ databases">
        <authorList>
            <person name="Zhang T."/>
            <person name="Zhang Y."/>
            <person name="Lu D."/>
            <person name="Zuo D."/>
            <person name="Du Z."/>
        </authorList>
    </citation>
    <scope>NUCLEOTIDE SEQUENCE</scope>
    <source>
        <strain evidence="3">JR1</strain>
    </source>
</reference>
<comment type="caution">
    <text evidence="3">The sequence shown here is derived from an EMBL/GenBank/DDBJ whole genome shotgun (WGS) entry which is preliminary data.</text>
</comment>
<dbReference type="InterPro" id="IPR013320">
    <property type="entry name" value="ConA-like_dom_sf"/>
</dbReference>
<dbReference type="InterPro" id="IPR008979">
    <property type="entry name" value="Galactose-bd-like_sf"/>
</dbReference>
<feature type="domain" description="GH16" evidence="2">
    <location>
        <begin position="15"/>
        <end position="273"/>
    </location>
</feature>
<dbReference type="SUPFAM" id="SSF49899">
    <property type="entry name" value="Concanavalin A-like lectins/glucanases"/>
    <property type="match status" value="1"/>
</dbReference>
<accession>A0A941IXL4</accession>
<comment type="similarity">
    <text evidence="1">Belongs to the glycosyl hydrolase 16 family.</text>
</comment>
<dbReference type="AlphaFoldDB" id="A0A941IXL4"/>
<dbReference type="PANTHER" id="PTHR10963:SF55">
    <property type="entry name" value="GLYCOSIDE HYDROLASE FAMILY 16 PROTEIN"/>
    <property type="match status" value="1"/>
</dbReference>
<gene>
    <name evidence="3" type="ORF">KDU71_09165</name>
</gene>
<dbReference type="EMBL" id="JAGTAR010000011">
    <property type="protein sequence ID" value="MBR8535723.1"/>
    <property type="molecule type" value="Genomic_DNA"/>
</dbReference>
<sequence length="901" mass="97510">MKNLVLVILFSLPLAIWAQGYQLVWEENFDGNSLNPSVWNIEQQVGVWNTEANQELQHYKADNVSVGDDGNGNNCLIITARREAYNGYQFTSGRINTGGKFAFRYGRIEARLKLPDMANGLWPAFWLLGNSTNVWPACGEIDIMEAGHADGIAANKQNTLFGGALHWQHAGNYAGYGTTAEAPTGLNTDFHTFAMEWTPTNISMYLDGSSTPYYSMNVDGADAEEFRDYSMYIILNLAVGGMFPDIYDQAGITAQLPAEMFVDYIRVYQKTGEGEIEGAAPLYGNLGVYVDDTNCENYLDFNFDATLSTTGTTERAGETAKEGTDVLSYNLVNGQAYSVSVFSEAVKNLSEIKNSGSLDVYLKTNSGSDIQIGLGDATGAESMVTLSASSDYNCSRDGSWSRVVIPFTAFAGLDLTQIDDVLLLKGTPSADAYLSIDKVILSNLTANFELFGIFTNNPSITEGFIIDDISGHLYVWNNTMQAIEAAPAYDGTDVLAFSSPATNTWFGYSLTSDAGIDLEQFSNGYLKLALRSSSTDNFWIGVGGANNTEARVAFNNGSDPYGFTRDGQWHRITIPVSDLVAQGLNLSACGNVFMLGGEPYITDVLVDDIYFSAIAADAENTALNPDRNASLIEDDEYTIVTDYYGIYSENPDINNKFLIDDVDGHIYIWDNTLSALNGGSAYDGSEHLYFTSNNVGWYGFGVFSDNALDLSHFENGYLSFSLKTSSSADFWVGMQGAAGSEGRITFNAASAYNFSRDGQWHRILIPMSELTAQGLQLFACGNIFMLGGSEISDIAIDDVILTVGAAQPSNPAVDGATGISSAINTEVSVMPNPCVSELICKAQSDIASIELFNQMGKLCGSKANVGSAQSIMPVAHLAPGVYIAVIKLTNEQVIIKKVVKN</sequence>
<proteinExistence type="inferred from homology"/>
<dbReference type="Gene3D" id="2.60.120.200">
    <property type="match status" value="1"/>
</dbReference>
<dbReference type="SUPFAM" id="SSF49785">
    <property type="entry name" value="Galactose-binding domain-like"/>
    <property type="match status" value="3"/>
</dbReference>
<dbReference type="PANTHER" id="PTHR10963">
    <property type="entry name" value="GLYCOSYL HYDROLASE-RELATED"/>
    <property type="match status" value="1"/>
</dbReference>
<dbReference type="InterPro" id="IPR050546">
    <property type="entry name" value="Glycosyl_Hydrlase_16"/>
</dbReference>
<dbReference type="Gene3D" id="2.60.120.430">
    <property type="entry name" value="Galactose-binding lectin"/>
    <property type="match status" value="3"/>
</dbReference>
<keyword evidence="4" id="KW-1185">Reference proteome</keyword>
<evidence type="ECO:0000256" key="1">
    <source>
        <dbReference type="ARBA" id="ARBA00006865"/>
    </source>
</evidence>
<dbReference type="GO" id="GO:0004553">
    <property type="term" value="F:hydrolase activity, hydrolyzing O-glycosyl compounds"/>
    <property type="evidence" value="ECO:0007669"/>
    <property type="project" value="InterPro"/>
</dbReference>
<name>A0A941IXL4_9BACT</name>
<dbReference type="NCBIfam" id="TIGR04183">
    <property type="entry name" value="Por_Secre_tail"/>
    <property type="match status" value="1"/>
</dbReference>
<dbReference type="InterPro" id="IPR000757">
    <property type="entry name" value="Beta-glucanase-like"/>
</dbReference>
<evidence type="ECO:0000313" key="3">
    <source>
        <dbReference type="EMBL" id="MBR8535723.1"/>
    </source>
</evidence>
<organism evidence="3 4">
    <name type="scientific">Carboxylicivirga sediminis</name>
    <dbReference type="NCBI Taxonomy" id="2006564"/>
    <lineage>
        <taxon>Bacteria</taxon>
        <taxon>Pseudomonadati</taxon>
        <taxon>Bacteroidota</taxon>
        <taxon>Bacteroidia</taxon>
        <taxon>Marinilabiliales</taxon>
        <taxon>Marinilabiliaceae</taxon>
        <taxon>Carboxylicivirga</taxon>
    </lineage>
</organism>
<dbReference type="PROSITE" id="PS51762">
    <property type="entry name" value="GH16_2"/>
    <property type="match status" value="1"/>
</dbReference>
<dbReference type="InterPro" id="IPR026444">
    <property type="entry name" value="Secre_tail"/>
</dbReference>
<dbReference type="Pfam" id="PF00722">
    <property type="entry name" value="Glyco_hydro_16"/>
    <property type="match status" value="1"/>
</dbReference>
<dbReference type="RefSeq" id="WP_212189928.1">
    <property type="nucleotide sequence ID" value="NZ_JAGTAR010000011.1"/>
</dbReference>
<evidence type="ECO:0000313" key="4">
    <source>
        <dbReference type="Proteomes" id="UP000679220"/>
    </source>
</evidence>
<dbReference type="Proteomes" id="UP000679220">
    <property type="component" value="Unassembled WGS sequence"/>
</dbReference>
<reference evidence="3" key="1">
    <citation type="journal article" date="2018" name="Int. J. Syst. Evol. Microbiol.">
        <title>Carboxylicivirga sediminis sp. nov., isolated from coastal sediment.</title>
        <authorList>
            <person name="Wang F.Q."/>
            <person name="Ren L.H."/>
            <person name="Zou R.J."/>
            <person name="Sun Y.Z."/>
            <person name="Liu X.J."/>
            <person name="Jiang F."/>
            <person name="Liu L.J."/>
        </authorList>
    </citation>
    <scope>NUCLEOTIDE SEQUENCE</scope>
    <source>
        <strain evidence="3">JR1</strain>
    </source>
</reference>
<dbReference type="GO" id="GO:0005975">
    <property type="term" value="P:carbohydrate metabolic process"/>
    <property type="evidence" value="ECO:0007669"/>
    <property type="project" value="InterPro"/>
</dbReference>
<evidence type="ECO:0000259" key="2">
    <source>
        <dbReference type="PROSITE" id="PS51762"/>
    </source>
</evidence>
<protein>
    <submittedName>
        <fullName evidence="3">Family 16 glycosylhydrolase</fullName>
    </submittedName>
</protein>